<dbReference type="AlphaFoldDB" id="A0A086XYV8"/>
<sequence>MRPAGCTLAVAATLAAVPPGAGSARAEEPMSAIDWLSSSVGPSSGGESAAGSAAPRPGSVQILGRASSAVLPPVPGETPVTPVIRTETISEISLDHPPPNAVGLVSAPRTGVPIDFWGATPEADLAASVRKERLDTLPAIQSFLMQILLAELEPPQTPSPEGRDVLFLARIDRLLDMGALDQAVALLDQADPDDPEVFRRRFDVALLQGREDGACRIMTETPAVTPSFPARIFCLARRGDWPAAALSLDTGRALGQIDPEMAELLARFLDPELTEDSPELPPPARPTPLVFRMMEAIGQPISTSTLPVAFAQADLEANHGRKAEIEAAERLTRSGVLDPNRLLGLYTGQRASASGGVWDRVTLVSAFDKALSAGNAARVSQLLPALWDEMQAQELEPAMAAMFAERLRGVALDDDAAAIAFRLGLLTPDFAAVAGAHTPADADEALLIGIAQGDTSAHPAQDRMGLMLKTVFDARPKAIPARYAGLLPDKLGEAVLDAIDDVTEGARGDLRRVGDGLMLLRATGFETVARRAALELVVLERNG</sequence>
<dbReference type="InterPro" id="IPR011990">
    <property type="entry name" value="TPR-like_helical_dom_sf"/>
</dbReference>
<dbReference type="Proteomes" id="UP000028824">
    <property type="component" value="Unassembled WGS sequence"/>
</dbReference>
<feature type="chain" id="PRO_5001817145" description="Antifreeze glycopeptide" evidence="2">
    <location>
        <begin position="27"/>
        <end position="543"/>
    </location>
</feature>
<gene>
    <name evidence="3" type="ORF">CG50_00200</name>
</gene>
<organism evidence="3 4">
    <name type="scientific">Paenirhodobacter enshiensis</name>
    <dbReference type="NCBI Taxonomy" id="1105367"/>
    <lineage>
        <taxon>Bacteria</taxon>
        <taxon>Pseudomonadati</taxon>
        <taxon>Pseudomonadota</taxon>
        <taxon>Alphaproteobacteria</taxon>
        <taxon>Rhodobacterales</taxon>
        <taxon>Rhodobacter group</taxon>
        <taxon>Paenirhodobacter</taxon>
    </lineage>
</organism>
<dbReference type="SUPFAM" id="SSF48452">
    <property type="entry name" value="TPR-like"/>
    <property type="match status" value="1"/>
</dbReference>
<accession>A0A086XYV8</accession>
<reference evidence="3 4" key="1">
    <citation type="submission" date="2014-03" db="EMBL/GenBank/DDBJ databases">
        <title>Genome of Paenirhodobacter enshiensis DW2-9.</title>
        <authorList>
            <person name="Wang D."/>
            <person name="Wang G."/>
        </authorList>
    </citation>
    <scope>NUCLEOTIDE SEQUENCE [LARGE SCALE GENOMIC DNA]</scope>
    <source>
        <strain evidence="3 4">DW2-9</strain>
    </source>
</reference>
<proteinExistence type="predicted"/>
<dbReference type="eggNOG" id="ENOG502Z7WE">
    <property type="taxonomic scope" value="Bacteria"/>
</dbReference>
<feature type="region of interest" description="Disordered" evidence="1">
    <location>
        <begin position="35"/>
        <end position="58"/>
    </location>
</feature>
<evidence type="ECO:0000256" key="2">
    <source>
        <dbReference type="SAM" id="SignalP"/>
    </source>
</evidence>
<evidence type="ECO:0000313" key="3">
    <source>
        <dbReference type="EMBL" id="KFI27208.1"/>
    </source>
</evidence>
<dbReference type="EMBL" id="JFZB01000010">
    <property type="protein sequence ID" value="KFI27208.1"/>
    <property type="molecule type" value="Genomic_DNA"/>
</dbReference>
<evidence type="ECO:0008006" key="5">
    <source>
        <dbReference type="Google" id="ProtNLM"/>
    </source>
</evidence>
<evidence type="ECO:0000313" key="4">
    <source>
        <dbReference type="Proteomes" id="UP000028824"/>
    </source>
</evidence>
<feature type="signal peptide" evidence="2">
    <location>
        <begin position="1"/>
        <end position="26"/>
    </location>
</feature>
<comment type="caution">
    <text evidence="3">The sequence shown here is derived from an EMBL/GenBank/DDBJ whole genome shotgun (WGS) entry which is preliminary data.</text>
</comment>
<feature type="compositionally biased region" description="Low complexity" evidence="1">
    <location>
        <begin position="37"/>
        <end position="58"/>
    </location>
</feature>
<evidence type="ECO:0000256" key="1">
    <source>
        <dbReference type="SAM" id="MobiDB-lite"/>
    </source>
</evidence>
<name>A0A086XYV8_9RHOB</name>
<protein>
    <recommendedName>
        <fullName evidence="5">Antifreeze glycopeptide</fullName>
    </recommendedName>
</protein>
<dbReference type="STRING" id="1105367.CG50_00200"/>
<keyword evidence="4" id="KW-1185">Reference proteome</keyword>
<keyword evidence="2" id="KW-0732">Signal</keyword>